<keyword evidence="2" id="KW-1133">Transmembrane helix</keyword>
<accession>A0A7J6CUY6</accession>
<protein>
    <recommendedName>
        <fullName evidence="5">Mucin-15</fullName>
    </recommendedName>
</protein>
<keyword evidence="4" id="KW-1185">Reference proteome</keyword>
<organism evidence="3 4">
    <name type="scientific">Onychostoma macrolepis</name>
    <dbReference type="NCBI Taxonomy" id="369639"/>
    <lineage>
        <taxon>Eukaryota</taxon>
        <taxon>Metazoa</taxon>
        <taxon>Chordata</taxon>
        <taxon>Craniata</taxon>
        <taxon>Vertebrata</taxon>
        <taxon>Euteleostomi</taxon>
        <taxon>Actinopterygii</taxon>
        <taxon>Neopterygii</taxon>
        <taxon>Teleostei</taxon>
        <taxon>Ostariophysi</taxon>
        <taxon>Cypriniformes</taxon>
        <taxon>Cyprinidae</taxon>
        <taxon>Acrossocheilinae</taxon>
        <taxon>Onychostoma</taxon>
    </lineage>
</organism>
<keyword evidence="2" id="KW-0812">Transmembrane</keyword>
<feature type="compositionally biased region" description="Low complexity" evidence="1">
    <location>
        <begin position="156"/>
        <end position="167"/>
    </location>
</feature>
<proteinExistence type="predicted"/>
<evidence type="ECO:0000313" key="4">
    <source>
        <dbReference type="Proteomes" id="UP000579812"/>
    </source>
</evidence>
<feature type="transmembrane region" description="Helical" evidence="2">
    <location>
        <begin position="309"/>
        <end position="331"/>
    </location>
</feature>
<dbReference type="OrthoDB" id="9950822at2759"/>
<feature type="compositionally biased region" description="Low complexity" evidence="1">
    <location>
        <begin position="193"/>
        <end position="203"/>
    </location>
</feature>
<feature type="region of interest" description="Disordered" evidence="1">
    <location>
        <begin position="156"/>
        <end position="303"/>
    </location>
</feature>
<keyword evidence="2" id="KW-0472">Membrane</keyword>
<comment type="caution">
    <text evidence="3">The sequence shown here is derived from an EMBL/GenBank/DDBJ whole genome shotgun (WGS) entry which is preliminary data.</text>
</comment>
<feature type="compositionally biased region" description="Low complexity" evidence="1">
    <location>
        <begin position="222"/>
        <end position="233"/>
    </location>
</feature>
<evidence type="ECO:0000256" key="2">
    <source>
        <dbReference type="SAM" id="Phobius"/>
    </source>
</evidence>
<evidence type="ECO:0000256" key="1">
    <source>
        <dbReference type="SAM" id="MobiDB-lite"/>
    </source>
</evidence>
<sequence length="392" mass="42732">MHTLCTLKPFYFNLPRSSHPSPTGSAQVEEPNMKLPLGITLALLLILQTFQQVSTQIPDDWKRSDDTTDNNGEQTFGEETAVQPSKKDIQSNEDAQAKPESSSENEGQTFGSFYYSQGGEQNSTKLDQSPEQSPEESSSDSSVATALPPMIALNSSSELSDTSAESNETLTQDTATNTTPEPEHTNESALNDTYTTPQPETTTAESSHDESGSGYLPSDDVPTNSTTKSPTTTTEDERVQNQTTVSPTEPPVYRTTTAAIPPPFPANVSTPASEDTEVIQTEPIDTRENSERGLSSDVSDGTESKKGQAWTIVLVIGIVVGVLALGAFIFLNRRNRRDFSHRKLVEEMSPDPVLRLDNSEPLDLKFDGFGYNNPGLQEDNIQMTNFPQGRSK</sequence>
<evidence type="ECO:0008006" key="5">
    <source>
        <dbReference type="Google" id="ProtNLM"/>
    </source>
</evidence>
<feature type="compositionally biased region" description="Polar residues" evidence="1">
    <location>
        <begin position="292"/>
        <end position="301"/>
    </location>
</feature>
<gene>
    <name evidence="3" type="ORF">G5714_008111</name>
</gene>
<name>A0A7J6CUY6_9TELE</name>
<dbReference type="AlphaFoldDB" id="A0A7J6CUY6"/>
<dbReference type="Proteomes" id="UP000579812">
    <property type="component" value="Unassembled WGS sequence"/>
</dbReference>
<reference evidence="3 4" key="1">
    <citation type="submission" date="2020-04" db="EMBL/GenBank/DDBJ databases">
        <title>Chromosome-level genome assembly of a cyprinid fish Onychostoma macrolepis by integration of Nanopore Sequencing, Bionano and Hi-C technology.</title>
        <authorList>
            <person name="Wang D."/>
        </authorList>
    </citation>
    <scope>NUCLEOTIDE SEQUENCE [LARGE SCALE GENOMIC DNA]</scope>
    <source>
        <strain evidence="3">SWU-2019</strain>
        <tissue evidence="3">Muscle</tissue>
    </source>
</reference>
<feature type="compositionally biased region" description="Polar residues" evidence="1">
    <location>
        <begin position="99"/>
        <end position="126"/>
    </location>
</feature>
<dbReference type="EMBL" id="JAAMOB010000007">
    <property type="protein sequence ID" value="KAF4111080.1"/>
    <property type="molecule type" value="Genomic_DNA"/>
</dbReference>
<evidence type="ECO:0000313" key="3">
    <source>
        <dbReference type="EMBL" id="KAF4111080.1"/>
    </source>
</evidence>
<feature type="region of interest" description="Disordered" evidence="1">
    <location>
        <begin position="58"/>
        <end position="144"/>
    </location>
</feature>